<keyword evidence="2" id="KW-0964">Secreted</keyword>
<comment type="caution">
    <text evidence="5">The sequence shown here is derived from an EMBL/GenBank/DDBJ whole genome shotgun (WGS) entry which is preliminary data.</text>
</comment>
<evidence type="ECO:0000259" key="4">
    <source>
        <dbReference type="Pfam" id="PF17210"/>
    </source>
</evidence>
<accession>A0A4R4KLF5</accession>
<dbReference type="Pfam" id="PF17210">
    <property type="entry name" value="SdrD_B"/>
    <property type="match status" value="1"/>
</dbReference>
<dbReference type="SUPFAM" id="SSF117074">
    <property type="entry name" value="Hypothetical protein PA1324"/>
    <property type="match status" value="2"/>
</dbReference>
<dbReference type="Gene3D" id="2.60.40.10">
    <property type="entry name" value="Immunoglobulins"/>
    <property type="match status" value="2"/>
</dbReference>
<evidence type="ECO:0000256" key="1">
    <source>
        <dbReference type="ARBA" id="ARBA00004613"/>
    </source>
</evidence>
<organism evidence="5 6">
    <name type="scientific">Arundinibacter roseus</name>
    <dbReference type="NCBI Taxonomy" id="2070510"/>
    <lineage>
        <taxon>Bacteria</taxon>
        <taxon>Pseudomonadati</taxon>
        <taxon>Bacteroidota</taxon>
        <taxon>Cytophagia</taxon>
        <taxon>Cytophagales</taxon>
        <taxon>Spirosomataceae</taxon>
        <taxon>Arundinibacter</taxon>
    </lineage>
</organism>
<keyword evidence="6" id="KW-1185">Reference proteome</keyword>
<evidence type="ECO:0000256" key="2">
    <source>
        <dbReference type="ARBA" id="ARBA00022525"/>
    </source>
</evidence>
<dbReference type="Proteomes" id="UP000295706">
    <property type="component" value="Unassembled WGS sequence"/>
</dbReference>
<dbReference type="InterPro" id="IPR013783">
    <property type="entry name" value="Ig-like_fold"/>
</dbReference>
<dbReference type="GO" id="GO:0005576">
    <property type="term" value="C:extracellular region"/>
    <property type="evidence" value="ECO:0007669"/>
    <property type="project" value="UniProtKB-SubCell"/>
</dbReference>
<proteinExistence type="predicted"/>
<reference evidence="5 6" key="1">
    <citation type="submission" date="2019-02" db="EMBL/GenBank/DDBJ databases">
        <title>Arundinibacter roseus gen. nov., sp. nov., a new member of the family Cytophagaceae.</title>
        <authorList>
            <person name="Szuroczki S."/>
            <person name="Khayer B."/>
            <person name="Sproer C."/>
            <person name="Toumi M."/>
            <person name="Szabo A."/>
            <person name="Felfoldi T."/>
            <person name="Schumann P."/>
            <person name="Toth E."/>
        </authorList>
    </citation>
    <scope>NUCLEOTIDE SEQUENCE [LARGE SCALE GENOMIC DNA]</scope>
    <source>
        <strain evidence="5 6">DMA-k-7a</strain>
    </source>
</reference>
<comment type="subcellular location">
    <subcellularLocation>
        <location evidence="1">Secreted</location>
    </subcellularLocation>
</comment>
<protein>
    <recommendedName>
        <fullName evidence="4">SD-repeat containing protein B domain-containing protein</fullName>
    </recommendedName>
</protein>
<feature type="domain" description="SD-repeat containing protein B" evidence="4">
    <location>
        <begin position="612"/>
        <end position="665"/>
    </location>
</feature>
<keyword evidence="3" id="KW-0732">Signal</keyword>
<evidence type="ECO:0000313" key="6">
    <source>
        <dbReference type="Proteomes" id="UP000295706"/>
    </source>
</evidence>
<dbReference type="AlphaFoldDB" id="A0A4R4KLF5"/>
<gene>
    <name evidence="5" type="ORF">EZE20_06400</name>
</gene>
<dbReference type="InterPro" id="IPR033764">
    <property type="entry name" value="Sdr_B"/>
</dbReference>
<sequence>MLKKLLVMKKPHMQPVRAISFFTLFLLLGLNTGSAQVRGLVFRDFNGNGSRDSASIGYEPGFGGLEVFAYSGMTSVSTVTDSSGYFSFPDSGLTSAGYPLRIQFGSLPSYLYAGSAGGSGTSVQFVTAGPGVMVTYSVQDPAEYCSPSPQVMTSCFVAGNPDAGSQAGQREVLIGLDFNAMDSPPHTTLALAEEMGSVWGLIFQRSEKKIFSAAFMKRHVGFGPGGPGAIYVTQLSQDLQSPVSTDLFFDFGLSAGPDPHDADLPNSSLFASRDNGAYDAVGKVGLGGLTLSTDEQILYTINLHNRRLYQITLATKDTISYAVPDPGCNLGPFRPFAVKYYRNKVYVGGVCTNEEAVLPTDTTGFAAAVFVFQNGVFTPVLNFPLTYKKQASSSDFEGVARAEYWRPWTSIYRADRETGSEDRVVIYPQPWLTDITFDVDGAMILGIRDRYGDQMGYKNYKPFDESSFDLYSAISPGEILKAGLCTPGLWTIEQNGAVCGGTPSASQTAQEGPGGGKYFYGDQVAQGLNHGLSSMGGLSHWPGSGKVIMTAIDPTDELNTGGLKRLLTRDGGPDNGGGPAGGALLYREGALSYGKANGLGDVELLCEAAPIEIGNRAWFDSNQNGLQDSGEPSIADLEIQLYQGSELLASATTDEKGEYYFSTATGAQTTSRRMGLNLRPGTTYSLVIPMNQSATENLKASPADLLSNGRDMIDNDFNQTGSQLVLTFTLGKAGENNHSFDAGFALLCDSPICIPYSVRKIPAQ</sequence>
<dbReference type="SUPFAM" id="SSF63829">
    <property type="entry name" value="Calcium-dependent phosphotriesterase"/>
    <property type="match status" value="1"/>
</dbReference>
<evidence type="ECO:0000256" key="3">
    <source>
        <dbReference type="ARBA" id="ARBA00022729"/>
    </source>
</evidence>
<evidence type="ECO:0000313" key="5">
    <source>
        <dbReference type="EMBL" id="TDB67569.1"/>
    </source>
</evidence>
<dbReference type="EMBL" id="SMJU01000003">
    <property type="protein sequence ID" value="TDB67569.1"/>
    <property type="molecule type" value="Genomic_DNA"/>
</dbReference>
<name>A0A4R4KLF5_9BACT</name>
<dbReference type="OrthoDB" id="3169091at2"/>